<proteinExistence type="predicted"/>
<dbReference type="EMBL" id="ACDX02000032">
    <property type="protein sequence ID" value="EFC87082.1"/>
    <property type="molecule type" value="Genomic_DNA"/>
</dbReference>
<protein>
    <submittedName>
        <fullName evidence="1">Uncharacterized protein</fullName>
    </submittedName>
</protein>
<dbReference type="AlphaFoldDB" id="D3A0R4"/>
<dbReference type="Proteomes" id="UP000003344">
    <property type="component" value="Unassembled WGS sequence"/>
</dbReference>
<sequence length="171" mass="19699">MFENTFFSWNIDLDTLKNNILTSEFTVNLILGLKEDTFFLATKSIGSEVELMLSNNLPDDLIGRAISSIIYKSCLGICKTNTKNVFLIPAERNGLHLFYKELSNRRTALLHHASRKQLDLKSLLHDVLGSKYAKPIADYIDWLNELPDLKKNKEKKRKYDSLHIIAEEIKK</sequence>
<comment type="caution">
    <text evidence="1">The sequence shown here is derived from an EMBL/GenBank/DDBJ whole genome shotgun (WGS) entry which is preliminary data.</text>
</comment>
<organism evidence="1 2">
    <name type="scientific">Neisseria mucosa (strain ATCC 25996 / DSM 4631 / NCTC 10774 / M26)</name>
    <dbReference type="NCBI Taxonomy" id="546266"/>
    <lineage>
        <taxon>Bacteria</taxon>
        <taxon>Pseudomonadati</taxon>
        <taxon>Pseudomonadota</taxon>
        <taxon>Betaproteobacteria</taxon>
        <taxon>Neisseriales</taxon>
        <taxon>Neisseriaceae</taxon>
        <taxon>Neisseria</taxon>
    </lineage>
</organism>
<evidence type="ECO:0000313" key="2">
    <source>
        <dbReference type="Proteomes" id="UP000003344"/>
    </source>
</evidence>
<dbReference type="STRING" id="546266.NEIMUCOT_06505"/>
<reference evidence="1 2" key="1">
    <citation type="submission" date="2009-10" db="EMBL/GenBank/DDBJ databases">
        <authorList>
            <person name="Weinstock G."/>
            <person name="Sodergren E."/>
            <person name="Clifton S."/>
            <person name="Fulton L."/>
            <person name="Fulton B."/>
            <person name="Courtney L."/>
            <person name="Fronick C."/>
            <person name="Harrison M."/>
            <person name="Strong C."/>
            <person name="Farmer C."/>
            <person name="Delahaunty K."/>
            <person name="Markovic C."/>
            <person name="Hall O."/>
            <person name="Minx P."/>
            <person name="Tomlinson C."/>
            <person name="Mitreva M."/>
            <person name="Nelson J."/>
            <person name="Hou S."/>
            <person name="Wollam A."/>
            <person name="Pepin K.H."/>
            <person name="Johnson M."/>
            <person name="Bhonagiri V."/>
            <person name="Nash W.E."/>
            <person name="Warren W."/>
            <person name="Chinwalla A."/>
            <person name="Mardis E.R."/>
            <person name="Wilson R.K."/>
        </authorList>
    </citation>
    <scope>NUCLEOTIDE SEQUENCE [LARGE SCALE GENOMIC DNA]</scope>
    <source>
        <strain evidence="2">ATCC 25996 / DSM 4631 / NCTC 10774 / M26</strain>
    </source>
</reference>
<dbReference type="RefSeq" id="WP_003744861.1">
    <property type="nucleotide sequence ID" value="NZ_ACDX02000032.1"/>
</dbReference>
<name>D3A0R4_NEIM2</name>
<gene>
    <name evidence="1" type="ORF">NEIMUCOT_06505</name>
</gene>
<accession>D3A0R4</accession>
<dbReference type="eggNOG" id="COG0419">
    <property type="taxonomic scope" value="Bacteria"/>
</dbReference>
<evidence type="ECO:0000313" key="1">
    <source>
        <dbReference type="EMBL" id="EFC87082.1"/>
    </source>
</evidence>